<evidence type="ECO:0000313" key="2">
    <source>
        <dbReference type="Proteomes" id="UP000824239"/>
    </source>
</evidence>
<dbReference type="CDD" id="cd03143">
    <property type="entry name" value="A4_beta-galactosidase_middle_domain"/>
    <property type="match status" value="1"/>
</dbReference>
<dbReference type="Proteomes" id="UP000824239">
    <property type="component" value="Unassembled WGS sequence"/>
</dbReference>
<dbReference type="GO" id="GO:0005764">
    <property type="term" value="C:lysosome"/>
    <property type="evidence" value="ECO:0007669"/>
    <property type="project" value="TreeGrafter"/>
</dbReference>
<gene>
    <name evidence="1" type="ORF">IAA53_07370</name>
</gene>
<dbReference type="Gene3D" id="3.20.20.80">
    <property type="entry name" value="Glycosidases"/>
    <property type="match status" value="1"/>
</dbReference>
<evidence type="ECO:0000313" key="1">
    <source>
        <dbReference type="EMBL" id="HIR51089.1"/>
    </source>
</evidence>
<dbReference type="GO" id="GO:0016139">
    <property type="term" value="P:glycoside catabolic process"/>
    <property type="evidence" value="ECO:0007669"/>
    <property type="project" value="TreeGrafter"/>
</dbReference>
<organism evidence="1 2">
    <name type="scientific">Candidatus Avoscillospira avicola</name>
    <dbReference type="NCBI Taxonomy" id="2840706"/>
    <lineage>
        <taxon>Bacteria</taxon>
        <taxon>Bacillati</taxon>
        <taxon>Bacillota</taxon>
        <taxon>Clostridia</taxon>
        <taxon>Eubacteriales</taxon>
        <taxon>Oscillospiraceae</taxon>
        <taxon>Oscillospiraceae incertae sedis</taxon>
        <taxon>Candidatus Avoscillospira</taxon>
    </lineage>
</organism>
<dbReference type="GO" id="GO:0006004">
    <property type="term" value="P:fucose metabolic process"/>
    <property type="evidence" value="ECO:0007669"/>
    <property type="project" value="TreeGrafter"/>
</dbReference>
<comment type="caution">
    <text evidence="1">The sequence shown here is derived from an EMBL/GenBank/DDBJ whole genome shotgun (WGS) entry which is preliminary data.</text>
</comment>
<dbReference type="PANTHER" id="PTHR10030">
    <property type="entry name" value="ALPHA-L-FUCOSIDASE"/>
    <property type="match status" value="1"/>
</dbReference>
<dbReference type="PANTHER" id="PTHR10030:SF37">
    <property type="entry name" value="ALPHA-L-FUCOSIDASE-RELATED"/>
    <property type="match status" value="1"/>
</dbReference>
<name>A0A9D1DI39_9FIRM</name>
<sequence length="680" mass="76983">MWTKDNYRRIFLDMHLADWNDAFLSRLDPKHNVEIIKAAGAQNIVVKAKPHTGLCYWPASIGRMHRGLKGRDYVGEMIDLCHENQISVIVYYSEVFDNWAYENHPSWRTVYADGLNSKEKGHFFFRKGRYGVLCVNNPAYRAYVMDNLRELCTRYSFEGMFLDMPFWPEVCYCDSCKEKYRQATGREMPKIADWKDPAWLEFQFLRENWMKEFLEESVATVKGVNPDITIEFNSATAMFNWQFGASEYAMRASDYVGGDYYGSILQESFACKYYKNVSRTLPFCYITSRCDPDLIQHTTTKTAEEFLQHGVIALVHNGAFSICDSMNPDGTICDQAYAGPIREAFAQSRVYEPYVTGALQSSVQIWFATHAKFSMVNQGKHVLEQPMDNDTFVEGKLKLAGILRENHIPFDVIGNNSLSNLDLRQPLVISEVHHIRDEEMEAIEAFLQAGGTVYLSGAVGHPRLYQLLEAEDHGLTAHTVTYMEPTEAGRDIFAGFDAHNPMTVNMPQRRLSFRGAHQVLATLTLPYTLQDDGQFSAIHSDPPGEHTDWPSLVRKAVGKGQVIWAAAGIEKLRPQMSRNVVCRLIRSLCQELPYEAEAPSYVEVVSWKKDGKVYLAALNEQETTPIDMVHGVSIRLPYPVRAAALVGDDRPVTVEAGADGARLLLPPFRVAAVVEVEPQA</sequence>
<protein>
    <submittedName>
        <fullName evidence="1">Alpha-L-fucosidase</fullName>
    </submittedName>
</protein>
<reference evidence="1" key="2">
    <citation type="journal article" date="2021" name="PeerJ">
        <title>Extensive microbial diversity within the chicken gut microbiome revealed by metagenomics and culture.</title>
        <authorList>
            <person name="Gilroy R."/>
            <person name="Ravi A."/>
            <person name="Getino M."/>
            <person name="Pursley I."/>
            <person name="Horton D.L."/>
            <person name="Alikhan N.F."/>
            <person name="Baker D."/>
            <person name="Gharbi K."/>
            <person name="Hall N."/>
            <person name="Watson M."/>
            <person name="Adriaenssens E.M."/>
            <person name="Foster-Nyarko E."/>
            <person name="Jarju S."/>
            <person name="Secka A."/>
            <person name="Antonio M."/>
            <person name="Oren A."/>
            <person name="Chaudhuri R.R."/>
            <person name="La Ragione R."/>
            <person name="Hildebrand F."/>
            <person name="Pallen M.J."/>
        </authorList>
    </citation>
    <scope>NUCLEOTIDE SEQUENCE</scope>
    <source>
        <strain evidence="1">ChiBcec15-4380</strain>
    </source>
</reference>
<dbReference type="Gene3D" id="3.40.50.880">
    <property type="match status" value="1"/>
</dbReference>
<dbReference type="InterPro" id="IPR000933">
    <property type="entry name" value="Glyco_hydro_29"/>
</dbReference>
<dbReference type="InterPro" id="IPR017853">
    <property type="entry name" value="GH"/>
</dbReference>
<dbReference type="GO" id="GO:0004560">
    <property type="term" value="F:alpha-L-fucosidase activity"/>
    <property type="evidence" value="ECO:0007669"/>
    <property type="project" value="InterPro"/>
</dbReference>
<dbReference type="SUPFAM" id="SSF51445">
    <property type="entry name" value="(Trans)glycosidases"/>
    <property type="match status" value="1"/>
</dbReference>
<proteinExistence type="predicted"/>
<dbReference type="AlphaFoldDB" id="A0A9D1DI39"/>
<dbReference type="Pfam" id="PF14871">
    <property type="entry name" value="GHL6"/>
    <property type="match status" value="1"/>
</dbReference>
<reference evidence="1" key="1">
    <citation type="submission" date="2020-10" db="EMBL/GenBank/DDBJ databases">
        <authorList>
            <person name="Gilroy R."/>
        </authorList>
    </citation>
    <scope>NUCLEOTIDE SEQUENCE</scope>
    <source>
        <strain evidence="1">ChiBcec15-4380</strain>
    </source>
</reference>
<dbReference type="EMBL" id="DVHE01000057">
    <property type="protein sequence ID" value="HIR51089.1"/>
    <property type="molecule type" value="Genomic_DNA"/>
</dbReference>
<accession>A0A9D1DI39</accession>
<dbReference type="InterPro" id="IPR028212">
    <property type="entry name" value="GHL6"/>
</dbReference>
<dbReference type="InterPro" id="IPR029062">
    <property type="entry name" value="Class_I_gatase-like"/>
</dbReference>